<dbReference type="GO" id="GO:0006508">
    <property type="term" value="P:proteolysis"/>
    <property type="evidence" value="ECO:0007669"/>
    <property type="project" value="UniProtKB-KW"/>
</dbReference>
<evidence type="ECO:0000256" key="1">
    <source>
        <dbReference type="ARBA" id="ARBA00006040"/>
    </source>
</evidence>
<dbReference type="PANTHER" id="PTHR11804:SF84">
    <property type="entry name" value="SACCHAROLYSIN"/>
    <property type="match status" value="1"/>
</dbReference>
<evidence type="ECO:0000256" key="7">
    <source>
        <dbReference type="RuleBase" id="RU003435"/>
    </source>
</evidence>
<keyword evidence="3 7" id="KW-0479">Metal-binding</keyword>
<dbReference type="GO" id="GO:0004222">
    <property type="term" value="F:metalloendopeptidase activity"/>
    <property type="evidence" value="ECO:0007669"/>
    <property type="project" value="InterPro"/>
</dbReference>
<evidence type="ECO:0000256" key="5">
    <source>
        <dbReference type="ARBA" id="ARBA00022833"/>
    </source>
</evidence>
<dbReference type="InterPro" id="IPR001567">
    <property type="entry name" value="Pept_M3A_M3B_dom"/>
</dbReference>
<keyword evidence="4 7" id="KW-0378">Hydrolase</keyword>
<feature type="domain" description="Oligopeptidase A N-terminal" evidence="10">
    <location>
        <begin position="71"/>
        <end position="168"/>
    </location>
</feature>
<dbReference type="InterPro" id="IPR024077">
    <property type="entry name" value="Neurolysin/TOP_dom2"/>
</dbReference>
<evidence type="ECO:0000259" key="10">
    <source>
        <dbReference type="Pfam" id="PF19310"/>
    </source>
</evidence>
<evidence type="ECO:0000256" key="8">
    <source>
        <dbReference type="SAM" id="SignalP"/>
    </source>
</evidence>
<evidence type="ECO:0000256" key="4">
    <source>
        <dbReference type="ARBA" id="ARBA00022801"/>
    </source>
</evidence>
<name>A0A7Y2E863_UNCEI</name>
<dbReference type="SUPFAM" id="SSF55486">
    <property type="entry name" value="Metalloproteases ('zincins'), catalytic domain"/>
    <property type="match status" value="1"/>
</dbReference>
<protein>
    <submittedName>
        <fullName evidence="11">Tetraacyldisaccharide 4'-kinase</fullName>
    </submittedName>
</protein>
<evidence type="ECO:0000259" key="9">
    <source>
        <dbReference type="Pfam" id="PF01432"/>
    </source>
</evidence>
<organism evidence="11 12">
    <name type="scientific">Eiseniibacteriota bacterium</name>
    <dbReference type="NCBI Taxonomy" id="2212470"/>
    <lineage>
        <taxon>Bacteria</taxon>
        <taxon>Candidatus Eiseniibacteriota</taxon>
    </lineage>
</organism>
<evidence type="ECO:0000256" key="2">
    <source>
        <dbReference type="ARBA" id="ARBA00022670"/>
    </source>
</evidence>
<dbReference type="GO" id="GO:0016301">
    <property type="term" value="F:kinase activity"/>
    <property type="evidence" value="ECO:0007669"/>
    <property type="project" value="UniProtKB-KW"/>
</dbReference>
<reference evidence="11 12" key="1">
    <citation type="submission" date="2020-03" db="EMBL/GenBank/DDBJ databases">
        <title>Metabolic flexibility allows generalist bacteria to become dominant in a frequently disturbed ecosystem.</title>
        <authorList>
            <person name="Chen Y.-J."/>
            <person name="Leung P.M."/>
            <person name="Bay S.K."/>
            <person name="Hugenholtz P."/>
            <person name="Kessler A.J."/>
            <person name="Shelley G."/>
            <person name="Waite D.W."/>
            <person name="Cook P.L."/>
            <person name="Greening C."/>
        </authorList>
    </citation>
    <scope>NUCLEOTIDE SEQUENCE [LARGE SCALE GENOMIC DNA]</scope>
    <source>
        <strain evidence="11">SS_bin_28</strain>
    </source>
</reference>
<feature type="signal peptide" evidence="8">
    <location>
        <begin position="1"/>
        <end position="36"/>
    </location>
</feature>
<evidence type="ECO:0000256" key="3">
    <source>
        <dbReference type="ARBA" id="ARBA00022723"/>
    </source>
</evidence>
<evidence type="ECO:0000256" key="6">
    <source>
        <dbReference type="ARBA" id="ARBA00023049"/>
    </source>
</evidence>
<keyword evidence="11" id="KW-0808">Transferase</keyword>
<dbReference type="Proteomes" id="UP000547674">
    <property type="component" value="Unassembled WGS sequence"/>
</dbReference>
<evidence type="ECO:0000313" key="11">
    <source>
        <dbReference type="EMBL" id="NNF06122.1"/>
    </source>
</evidence>
<proteinExistence type="inferred from homology"/>
<dbReference type="Gene3D" id="1.20.1050.40">
    <property type="entry name" value="Endopeptidase. Chain P, domain 1"/>
    <property type="match status" value="1"/>
</dbReference>
<feature type="non-terminal residue" evidence="11">
    <location>
        <position position="298"/>
    </location>
</feature>
<gene>
    <name evidence="11" type="ORF">HKN21_05125</name>
</gene>
<dbReference type="AlphaFoldDB" id="A0A7Y2E863"/>
<dbReference type="GO" id="GO:0046872">
    <property type="term" value="F:metal ion binding"/>
    <property type="evidence" value="ECO:0007669"/>
    <property type="project" value="UniProtKB-UniRule"/>
</dbReference>
<dbReference type="InterPro" id="IPR045666">
    <property type="entry name" value="OpdA_N"/>
</dbReference>
<keyword evidence="8" id="KW-0732">Signal</keyword>
<keyword evidence="2 7" id="KW-0645">Protease</keyword>
<dbReference type="PANTHER" id="PTHR11804">
    <property type="entry name" value="PROTEASE M3 THIMET OLIGOPEPTIDASE-RELATED"/>
    <property type="match status" value="1"/>
</dbReference>
<dbReference type="InterPro" id="IPR024080">
    <property type="entry name" value="Neurolysin/TOP_N"/>
</dbReference>
<dbReference type="GO" id="GO:0006518">
    <property type="term" value="P:peptide metabolic process"/>
    <property type="evidence" value="ECO:0007669"/>
    <property type="project" value="TreeGrafter"/>
</dbReference>
<comment type="similarity">
    <text evidence="1 7">Belongs to the peptidase M3 family.</text>
</comment>
<keyword evidence="5 7" id="KW-0862">Zinc</keyword>
<evidence type="ECO:0000313" key="12">
    <source>
        <dbReference type="Proteomes" id="UP000547674"/>
    </source>
</evidence>
<keyword evidence="6 7" id="KW-0482">Metalloprotease</keyword>
<feature type="chain" id="PRO_5031129654" evidence="8">
    <location>
        <begin position="37"/>
        <end position="298"/>
    </location>
</feature>
<dbReference type="EMBL" id="JABDJR010000191">
    <property type="protein sequence ID" value="NNF06122.1"/>
    <property type="molecule type" value="Genomic_DNA"/>
</dbReference>
<keyword evidence="11" id="KW-0418">Kinase</keyword>
<feature type="domain" description="Peptidase M3A/M3B catalytic" evidence="9">
    <location>
        <begin position="238"/>
        <end position="298"/>
    </location>
</feature>
<dbReference type="Pfam" id="PF19310">
    <property type="entry name" value="TOP_N"/>
    <property type="match status" value="1"/>
</dbReference>
<dbReference type="Pfam" id="PF01432">
    <property type="entry name" value="Peptidase_M3"/>
    <property type="match status" value="1"/>
</dbReference>
<dbReference type="InterPro" id="IPR045090">
    <property type="entry name" value="Pept_M3A_M3B"/>
</dbReference>
<comment type="cofactor">
    <cofactor evidence="7">
        <name>Zn(2+)</name>
        <dbReference type="ChEBI" id="CHEBI:29105"/>
    </cofactor>
    <text evidence="7">Binds 1 zinc ion.</text>
</comment>
<comment type="caution">
    <text evidence="11">The sequence shown here is derived from an EMBL/GenBank/DDBJ whole genome shotgun (WGS) entry which is preliminary data.</text>
</comment>
<accession>A0A7Y2E863</accession>
<sequence>MKSSFMKRFSGIRRGLITMVTLTMITLTTSGLPAAAADSGDAAAAKLSGEVSTHLENAQKILDAIVAVQGERGMENTLQPMNELSLELSAASSKASLMQNVHPDPDVRTAAEKASQEVSAFFTALSLNRDFFDAINALDPKKYDDLTQRLIKKNLRDFRRSGVDKDEATRNKIKKIQEELVEIGQEYSRNIRDGQRTIYLDSVEELDGLPQDYIDAHQPNEDGKIEITTAYPDYSPIMSYAKNADVRKRLYHEFNNRAYPTNIEVFKRLLEKRYELANLLGYENWAAYVTDDKMVGNP</sequence>
<dbReference type="Gene3D" id="1.10.1370.10">
    <property type="entry name" value="Neurolysin, domain 3"/>
    <property type="match status" value="1"/>
</dbReference>